<name>A0A438N7B5_EXOME</name>
<dbReference type="AlphaFoldDB" id="A0A438N7B5"/>
<feature type="compositionally biased region" description="Acidic residues" evidence="1">
    <location>
        <begin position="50"/>
        <end position="62"/>
    </location>
</feature>
<proteinExistence type="predicted"/>
<sequence length="587" mass="64372">MSDHYQDSSLPDDSLIDFNAFQELSAFLASNNDADNVTAALEAAPQSNDNEIDDLYGVDDGGDLYAADLAPPHDDYPDPTGRSLPQPDNDVSGSLPLADIAAEPLPRNDFDDQFDMLEAAGMMPDADDQSYKQSDTNISGSVSTAEAAAALPSLPSNDVDQWANMMNATGNMSDAFGLVDPFLNHTQEEDFSQFSQDASAVTLGGQAQAVPAFTNVLTDTQPGATIPAYTHIRSTQVQSNSPPRTYGANIQPPPVAAPRFQPANVQARPVATPNYYVPPSRNPRVQDTNSQTMRAAPGHRQPREHNLFQTRPAPRPQRDNRTADQNCAPVNRAIARVQSLDKRASRPPVQTASAAPLNYQETLKNFIWYNPAFFAWAKNTWRMLPINVEWQIDLETGQEKKEMRLIDSEKPYTHFFYFGTDEKMLTKLLRHHKPEDQHRYRVSVPVDGVLADRDRVAVAYINHVHLTAQARRQATSNPTTLRRARATAANTRGQGTASRHSSGSVRQHPVARDNTTAANTRGQATASRQSSATVRQNPVARDNTPASNNQLTQVSFAGREALPQVQSSSEARQRQLKSHAGRTGGSI</sequence>
<feature type="compositionally biased region" description="Polar residues" evidence="1">
    <location>
        <begin position="283"/>
        <end position="293"/>
    </location>
</feature>
<feature type="region of interest" description="Disordered" evidence="1">
    <location>
        <begin position="271"/>
        <end position="326"/>
    </location>
</feature>
<evidence type="ECO:0000313" key="3">
    <source>
        <dbReference type="Proteomes" id="UP000288859"/>
    </source>
</evidence>
<dbReference type="VEuPathDB" id="FungiDB:PV10_05956"/>
<feature type="region of interest" description="Disordered" evidence="1">
    <location>
        <begin position="486"/>
        <end position="549"/>
    </location>
</feature>
<accession>A0A438N7B5</accession>
<comment type="caution">
    <text evidence="2">The sequence shown here is derived from an EMBL/GenBank/DDBJ whole genome shotgun (WGS) entry which is preliminary data.</text>
</comment>
<evidence type="ECO:0000313" key="2">
    <source>
        <dbReference type="EMBL" id="RVX71527.1"/>
    </source>
</evidence>
<evidence type="ECO:0000256" key="1">
    <source>
        <dbReference type="SAM" id="MobiDB-lite"/>
    </source>
</evidence>
<reference evidence="2 3" key="1">
    <citation type="submission" date="2017-03" db="EMBL/GenBank/DDBJ databases">
        <title>Genomes of endolithic fungi from Antarctica.</title>
        <authorList>
            <person name="Coleine C."/>
            <person name="Masonjones S."/>
            <person name="Stajich J.E."/>
        </authorList>
    </citation>
    <scope>NUCLEOTIDE SEQUENCE [LARGE SCALE GENOMIC DNA]</scope>
    <source>
        <strain evidence="2 3">CCFEE 6314</strain>
    </source>
</reference>
<gene>
    <name evidence="2" type="ORF">B0A52_05099</name>
</gene>
<feature type="compositionally biased region" description="Polar residues" evidence="1">
    <location>
        <begin position="493"/>
        <end position="505"/>
    </location>
</feature>
<feature type="compositionally biased region" description="Polar residues" evidence="1">
    <location>
        <begin position="513"/>
        <end position="536"/>
    </location>
</feature>
<dbReference type="Proteomes" id="UP000288859">
    <property type="component" value="Unassembled WGS sequence"/>
</dbReference>
<protein>
    <submittedName>
        <fullName evidence="2">Uncharacterized protein</fullName>
    </submittedName>
</protein>
<organism evidence="2 3">
    <name type="scientific">Exophiala mesophila</name>
    <name type="common">Black yeast-like fungus</name>
    <dbReference type="NCBI Taxonomy" id="212818"/>
    <lineage>
        <taxon>Eukaryota</taxon>
        <taxon>Fungi</taxon>
        <taxon>Dikarya</taxon>
        <taxon>Ascomycota</taxon>
        <taxon>Pezizomycotina</taxon>
        <taxon>Eurotiomycetes</taxon>
        <taxon>Chaetothyriomycetidae</taxon>
        <taxon>Chaetothyriales</taxon>
        <taxon>Herpotrichiellaceae</taxon>
        <taxon>Exophiala</taxon>
    </lineage>
</organism>
<feature type="region of interest" description="Disordered" evidence="1">
    <location>
        <begin position="42"/>
        <end position="95"/>
    </location>
</feature>
<feature type="region of interest" description="Disordered" evidence="1">
    <location>
        <begin position="562"/>
        <end position="587"/>
    </location>
</feature>
<dbReference type="OrthoDB" id="10374649at2759"/>
<dbReference type="EMBL" id="NAJM01000017">
    <property type="protein sequence ID" value="RVX71527.1"/>
    <property type="molecule type" value="Genomic_DNA"/>
</dbReference>